<reference evidence="2" key="1">
    <citation type="submission" date="2023-06" db="EMBL/GenBank/DDBJ databases">
        <title>Reference genome for the Northern bat (Eptesicus nilssonii), a most northern bat species.</title>
        <authorList>
            <person name="Laine V.N."/>
            <person name="Pulliainen A.T."/>
            <person name="Lilley T.M."/>
        </authorList>
    </citation>
    <scope>NUCLEOTIDE SEQUENCE</scope>
    <source>
        <strain evidence="2">BLF_Eptnil</strain>
        <tissue evidence="2">Kidney</tissue>
    </source>
</reference>
<feature type="compositionally biased region" description="Low complexity" evidence="1">
    <location>
        <begin position="490"/>
        <end position="502"/>
    </location>
</feature>
<keyword evidence="3" id="KW-1185">Reference proteome</keyword>
<feature type="region of interest" description="Disordered" evidence="1">
    <location>
        <begin position="439"/>
        <end position="570"/>
    </location>
</feature>
<accession>A0AA40HPE8</accession>
<comment type="caution">
    <text evidence="2">The sequence shown here is derived from an EMBL/GenBank/DDBJ whole genome shotgun (WGS) entry which is preliminary data.</text>
</comment>
<feature type="compositionally biased region" description="Low complexity" evidence="1">
    <location>
        <begin position="145"/>
        <end position="154"/>
    </location>
</feature>
<name>A0AA40HPE8_CNENI</name>
<dbReference type="Proteomes" id="UP001177744">
    <property type="component" value="Unassembled WGS sequence"/>
</dbReference>
<dbReference type="AlphaFoldDB" id="A0AA40HPE8"/>
<proteinExistence type="predicted"/>
<sequence length="695" mass="73908">MEFKAVQQVQRLPFLLILNLSLDSLRSNDETMDLKIFLMTHHKEVLPLLTLSSLPSNAEELCIRITGPLPPGVPGKLPQVESFERRCSSYPRSPPRHPQARVPGSAGAKQHPGWHHPTGAPRPRTHPHTALSSVAASRSQPRSRATAASSQPGSATPPGPGSSDAGGSCSDKSPCPRSRSRHSSPKAPTWKARVLSSGISYSGKLLLATGSCSPQAPLLVGTPWLLSAMFAPLPSLQKPEDQGLAQRDGTCSCTWPGRRTAGLRRRSFRHYISRQAPGQGHREPPGVGLSSLFSTGAGRGAVVDIYPPPRAGFGSRPPELCSISACWLGRPPHAHGSPSLPFLRPRVPDLSFSPLMGCAAASLLRGLRDMGAGGPGQVPPEPLQTPHVRINLQAPRDHQRVEERVFLPVKTIANSSWPCGKFDRWRIAFQKPGDHVGFLSAKERSREGRKGNGGHGFTWTQGRVASPGPGTQPHPDPGAHGLTQTQGHVASPGPRGAASPGPRTQPHPDPGRVASPGPGIQLHPDPGARGLTQIQGHVASPGPRGTAPPGLRTQPHPGPGARGLTRTQGHAGKSEITELADAVSEVADVSHSKFDIVLVPRSLYLMPSCLSPKKEAPTATYFLGLWECIALYNIHLNSNSTSTLTVAISNTSYSPSSPIELLFSSNNQISSPPESSGYSEELCTFLWPIQSANQP</sequence>
<dbReference type="EMBL" id="JAULJE010000015">
    <property type="protein sequence ID" value="KAK1334550.1"/>
    <property type="molecule type" value="Genomic_DNA"/>
</dbReference>
<feature type="compositionally biased region" description="Basic and acidic residues" evidence="1">
    <location>
        <begin position="441"/>
        <end position="450"/>
    </location>
</feature>
<evidence type="ECO:0000313" key="2">
    <source>
        <dbReference type="EMBL" id="KAK1334550.1"/>
    </source>
</evidence>
<feature type="non-terminal residue" evidence="2">
    <location>
        <position position="695"/>
    </location>
</feature>
<gene>
    <name evidence="2" type="ORF">QTO34_005557</name>
</gene>
<evidence type="ECO:0000313" key="3">
    <source>
        <dbReference type="Proteomes" id="UP001177744"/>
    </source>
</evidence>
<feature type="region of interest" description="Disordered" evidence="1">
    <location>
        <begin position="68"/>
        <end position="192"/>
    </location>
</feature>
<protein>
    <submittedName>
        <fullName evidence="2">Uncharacterized protein</fullName>
    </submittedName>
</protein>
<feature type="compositionally biased region" description="Low complexity" evidence="1">
    <location>
        <begin position="161"/>
        <end position="177"/>
    </location>
</feature>
<feature type="compositionally biased region" description="Polar residues" evidence="1">
    <location>
        <begin position="130"/>
        <end position="143"/>
    </location>
</feature>
<evidence type="ECO:0000256" key="1">
    <source>
        <dbReference type="SAM" id="MobiDB-lite"/>
    </source>
</evidence>
<organism evidence="2 3">
    <name type="scientific">Cnephaeus nilssonii</name>
    <name type="common">Northern bat</name>
    <name type="synonym">Eptesicus nilssonii</name>
    <dbReference type="NCBI Taxonomy" id="3371016"/>
    <lineage>
        <taxon>Eukaryota</taxon>
        <taxon>Metazoa</taxon>
        <taxon>Chordata</taxon>
        <taxon>Craniata</taxon>
        <taxon>Vertebrata</taxon>
        <taxon>Euteleostomi</taxon>
        <taxon>Mammalia</taxon>
        <taxon>Eutheria</taxon>
        <taxon>Laurasiatheria</taxon>
        <taxon>Chiroptera</taxon>
        <taxon>Yangochiroptera</taxon>
        <taxon>Vespertilionidae</taxon>
        <taxon>Cnephaeus</taxon>
    </lineage>
</organism>